<protein>
    <submittedName>
        <fullName evidence="1">Uncharacterized protein</fullName>
    </submittedName>
</protein>
<dbReference type="AlphaFoldDB" id="A0A8J8JVJ0"/>
<dbReference type="RefSeq" id="WP_171608618.1">
    <property type="nucleotide sequence ID" value="NZ_WHPF01000010.1"/>
</dbReference>
<dbReference type="Proteomes" id="UP000598971">
    <property type="component" value="Unassembled WGS sequence"/>
</dbReference>
<proteinExistence type="predicted"/>
<sequence>MKPVISILLLIICSYKIQAQSNYSRAIGIKIPGGFSVSYKQFVADTKNLEAQATIWNKGFRVSGLYEFNYYNFNTAGLSWFVGPGAHIGFWKEDSPTPKTENSKIDIGIDGIIGLDYKIKNAPLNISLDWQPAITLIGTAGFTPAYGGVGIRYTF</sequence>
<gene>
    <name evidence="1" type="ORF">GD597_14480</name>
</gene>
<evidence type="ECO:0000313" key="1">
    <source>
        <dbReference type="EMBL" id="NNV56674.1"/>
    </source>
</evidence>
<comment type="caution">
    <text evidence="1">The sequence shown here is derived from an EMBL/GenBank/DDBJ whole genome shotgun (WGS) entry which is preliminary data.</text>
</comment>
<evidence type="ECO:0000313" key="2">
    <source>
        <dbReference type="Proteomes" id="UP000598971"/>
    </source>
</evidence>
<name>A0A8J8JVJ0_9BACT</name>
<accession>A0A8J8JVJ0</accession>
<dbReference type="EMBL" id="WHPF01000010">
    <property type="protein sequence ID" value="NNV56674.1"/>
    <property type="molecule type" value="Genomic_DNA"/>
</dbReference>
<keyword evidence="2" id="KW-1185">Reference proteome</keyword>
<organism evidence="1 2">
    <name type="scientific">Limnovirga soli</name>
    <dbReference type="NCBI Taxonomy" id="2656915"/>
    <lineage>
        <taxon>Bacteria</taxon>
        <taxon>Pseudomonadati</taxon>
        <taxon>Bacteroidota</taxon>
        <taxon>Chitinophagia</taxon>
        <taxon>Chitinophagales</taxon>
        <taxon>Chitinophagaceae</taxon>
        <taxon>Limnovirga</taxon>
    </lineage>
</organism>
<reference evidence="1" key="1">
    <citation type="submission" date="2019-10" db="EMBL/GenBank/DDBJ databases">
        <title>Draft genome sequence of Panacibacter sp. KCS-6.</title>
        <authorList>
            <person name="Yim K.J."/>
        </authorList>
    </citation>
    <scope>NUCLEOTIDE SEQUENCE</scope>
    <source>
        <strain evidence="1">KCS-6</strain>
    </source>
</reference>